<proteinExistence type="predicted"/>
<dbReference type="STRING" id="1121301.SAMN02745912_02862"/>
<sequence>MNYLEENDGWKIINREIEGVSVFDKNGKVILDLQGNKAIDFLINREREFLKKEAVKASGGISDPDYKEGHVWMVKTKKTSEKSKNLRKKNKSFYNIKAVVFNLSSLKWPTTGTVLYSLFSRIPIEEYKKRDEIKFTDEIVQCSKYRNWYYLHYKQLETVRQEISHVLVLDAIIDNPNGTDERVYKSKNYGTIEIYESKDYGDYKSCVEKIEILFLGNPNDTPYFQSPNQKKNLAKTTFEDIMKEIEKDREFKKWIDK</sequence>
<gene>
    <name evidence="1" type="ORF">SAMN02745912_02862</name>
</gene>
<keyword evidence="2" id="KW-1185">Reference proteome</keyword>
<dbReference type="Proteomes" id="UP000184465">
    <property type="component" value="Unassembled WGS sequence"/>
</dbReference>
<accession>A0A1M6R763</accession>
<dbReference type="AlphaFoldDB" id="A0A1M6R763"/>
<evidence type="ECO:0000313" key="1">
    <source>
        <dbReference type="EMBL" id="SHK28157.1"/>
    </source>
</evidence>
<dbReference type="RefSeq" id="WP_073151446.1">
    <property type="nucleotide sequence ID" value="NZ_FRAG01000042.1"/>
</dbReference>
<evidence type="ECO:0000313" key="2">
    <source>
        <dbReference type="Proteomes" id="UP000184465"/>
    </source>
</evidence>
<dbReference type="EMBL" id="FRAG01000042">
    <property type="protein sequence ID" value="SHK28157.1"/>
    <property type="molecule type" value="Genomic_DNA"/>
</dbReference>
<organism evidence="1 2">
    <name type="scientific">Paramaledivibacter caminithermalis (strain DSM 15212 / CIP 107654 / DViRD3)</name>
    <name type="common">Clostridium caminithermale</name>
    <dbReference type="NCBI Taxonomy" id="1121301"/>
    <lineage>
        <taxon>Bacteria</taxon>
        <taxon>Bacillati</taxon>
        <taxon>Bacillota</taxon>
        <taxon>Clostridia</taxon>
        <taxon>Peptostreptococcales</taxon>
        <taxon>Caminicellaceae</taxon>
        <taxon>Paramaledivibacter</taxon>
    </lineage>
</organism>
<protein>
    <submittedName>
        <fullName evidence="1">Uncharacterized protein</fullName>
    </submittedName>
</protein>
<name>A0A1M6R763_PARC5</name>
<reference evidence="1 2" key="1">
    <citation type="submission" date="2016-11" db="EMBL/GenBank/DDBJ databases">
        <authorList>
            <person name="Jaros S."/>
            <person name="Januszkiewicz K."/>
            <person name="Wedrychowicz H."/>
        </authorList>
    </citation>
    <scope>NUCLEOTIDE SEQUENCE [LARGE SCALE GENOMIC DNA]</scope>
    <source>
        <strain evidence="1 2">DSM 15212</strain>
    </source>
</reference>